<protein>
    <recommendedName>
        <fullName evidence="1">Metallo-beta-lactamase domain-containing protein</fullName>
    </recommendedName>
</protein>
<dbReference type="EMBL" id="FOZU01000004">
    <property type="protein sequence ID" value="SFS51063.1"/>
    <property type="molecule type" value="Genomic_DNA"/>
</dbReference>
<dbReference type="SUPFAM" id="SSF56281">
    <property type="entry name" value="Metallo-hydrolase/oxidoreductase"/>
    <property type="match status" value="1"/>
</dbReference>
<proteinExistence type="predicted"/>
<evidence type="ECO:0000259" key="1">
    <source>
        <dbReference type="Pfam" id="PF00753"/>
    </source>
</evidence>
<dbReference type="GO" id="GO:0070813">
    <property type="term" value="P:hydrogen sulfide metabolic process"/>
    <property type="evidence" value="ECO:0007669"/>
    <property type="project" value="TreeGrafter"/>
</dbReference>
<keyword evidence="3" id="KW-1185">Reference proteome</keyword>
<dbReference type="GO" id="GO:0006749">
    <property type="term" value="P:glutathione metabolic process"/>
    <property type="evidence" value="ECO:0007669"/>
    <property type="project" value="TreeGrafter"/>
</dbReference>
<accession>A0A1I6QEZ5</accession>
<dbReference type="PANTHER" id="PTHR43084:SF1">
    <property type="entry name" value="PERSULFIDE DIOXYGENASE ETHE1, MITOCHONDRIAL"/>
    <property type="match status" value="1"/>
</dbReference>
<feature type="domain" description="Metallo-beta-lactamase" evidence="1">
    <location>
        <begin position="28"/>
        <end position="95"/>
    </location>
</feature>
<organism evidence="2 3">
    <name type="scientific">Acinetobacter bohemicus</name>
    <dbReference type="NCBI Taxonomy" id="1435036"/>
    <lineage>
        <taxon>Bacteria</taxon>
        <taxon>Pseudomonadati</taxon>
        <taxon>Pseudomonadota</taxon>
        <taxon>Gammaproteobacteria</taxon>
        <taxon>Moraxellales</taxon>
        <taxon>Moraxellaceae</taxon>
        <taxon>Acinetobacter</taxon>
    </lineage>
</organism>
<gene>
    <name evidence="2" type="ORF">SAMN05444586_100425</name>
</gene>
<name>A0A1I6QEZ5_9GAMM</name>
<dbReference type="InterPro" id="IPR036866">
    <property type="entry name" value="RibonucZ/Hydroxyglut_hydro"/>
</dbReference>
<sequence length="112" mass="12694">MQETFSAIYNLDIKHFNAQQAFDYLFADHEQFKIGELIAYNIPTPGHTPACLSYVTGDAVFVGNTLFMPDYGTAHCDFPKGSASVLFDSVKRLYQLAENMRVFLFHDYLPEG</sequence>
<evidence type="ECO:0000313" key="2">
    <source>
        <dbReference type="EMBL" id="SFS51063.1"/>
    </source>
</evidence>
<dbReference type="AlphaFoldDB" id="A0A1I6QEZ5"/>
<dbReference type="PANTHER" id="PTHR43084">
    <property type="entry name" value="PERSULFIDE DIOXYGENASE ETHE1"/>
    <property type="match status" value="1"/>
</dbReference>
<dbReference type="GO" id="GO:0050313">
    <property type="term" value="F:sulfur dioxygenase activity"/>
    <property type="evidence" value="ECO:0007669"/>
    <property type="project" value="TreeGrafter"/>
</dbReference>
<dbReference type="Gene3D" id="3.60.15.10">
    <property type="entry name" value="Ribonuclease Z/Hydroxyacylglutathione hydrolase-like"/>
    <property type="match status" value="1"/>
</dbReference>
<reference evidence="3" key="1">
    <citation type="submission" date="2016-10" db="EMBL/GenBank/DDBJ databases">
        <authorList>
            <person name="Varghese N."/>
            <person name="Submissions S."/>
        </authorList>
    </citation>
    <scope>NUCLEOTIDE SEQUENCE [LARGE SCALE GENOMIC DNA]</scope>
    <source>
        <strain evidence="3">ANC 5076</strain>
    </source>
</reference>
<dbReference type="Pfam" id="PF00753">
    <property type="entry name" value="Lactamase_B"/>
    <property type="match status" value="1"/>
</dbReference>
<dbReference type="InterPro" id="IPR001279">
    <property type="entry name" value="Metallo-B-lactamas"/>
</dbReference>
<dbReference type="Proteomes" id="UP000182827">
    <property type="component" value="Unassembled WGS sequence"/>
</dbReference>
<dbReference type="InterPro" id="IPR051682">
    <property type="entry name" value="Mito_Persulfide_Diox"/>
</dbReference>
<evidence type="ECO:0000313" key="3">
    <source>
        <dbReference type="Proteomes" id="UP000182827"/>
    </source>
</evidence>